<evidence type="ECO:0000313" key="3">
    <source>
        <dbReference type="Proteomes" id="UP000643525"/>
    </source>
</evidence>
<proteinExistence type="predicted"/>
<feature type="transmembrane region" description="Helical" evidence="1">
    <location>
        <begin position="6"/>
        <end position="25"/>
    </location>
</feature>
<keyword evidence="1" id="KW-0812">Transmembrane</keyword>
<accession>A0ABR9JHK6</accession>
<organism evidence="2 3">
    <name type="scientific">Nesterenkonia lutea</name>
    <dbReference type="NCBI Taxonomy" id="272919"/>
    <lineage>
        <taxon>Bacteria</taxon>
        <taxon>Bacillati</taxon>
        <taxon>Actinomycetota</taxon>
        <taxon>Actinomycetes</taxon>
        <taxon>Micrococcales</taxon>
        <taxon>Micrococcaceae</taxon>
        <taxon>Nesterenkonia</taxon>
    </lineage>
</organism>
<keyword evidence="3" id="KW-1185">Reference proteome</keyword>
<keyword evidence="1" id="KW-0472">Membrane</keyword>
<feature type="transmembrane region" description="Helical" evidence="1">
    <location>
        <begin position="230"/>
        <end position="248"/>
    </location>
</feature>
<evidence type="ECO:0000256" key="1">
    <source>
        <dbReference type="SAM" id="Phobius"/>
    </source>
</evidence>
<feature type="transmembrane region" description="Helical" evidence="1">
    <location>
        <begin position="84"/>
        <end position="106"/>
    </location>
</feature>
<reference evidence="2 3" key="1">
    <citation type="submission" date="2020-10" db="EMBL/GenBank/DDBJ databases">
        <title>Sequencing the genomes of 1000 actinobacteria strains.</title>
        <authorList>
            <person name="Klenk H.-P."/>
        </authorList>
    </citation>
    <scope>NUCLEOTIDE SEQUENCE [LARGE SCALE GENOMIC DNA]</scope>
    <source>
        <strain evidence="2 3">DSM 15666</strain>
    </source>
</reference>
<dbReference type="RefSeq" id="WP_192596281.1">
    <property type="nucleotide sequence ID" value="NZ_BAAALJ010000026.1"/>
</dbReference>
<keyword evidence="1" id="KW-1133">Transmembrane helix</keyword>
<sequence length="328" mass="35096">MPVWQIVVDAPILILAVVILACFSLPSLRRRLPQVPHLPGSARPDGAVRVALGVLAVLALLYSVSYQLRSYLADGMLLVDYHWWSYADLLLGACVALLCFVLLMVLFRRTPAAPVAPARPRTWRSFLGAGQLWLLIVPTILLLGLVAFAGSASSPDEDGIHRILELDVGEDAAGVGGGMRISFFGWAYGLPVAGVTLALVLLTLLVLHVNAVRPFLRPETVTAEAASRSTLATLFILFSAGAVLVTLARATRLVSQAGDITLVRDGYEWQTSVSAISPWLFWASLTLQLLGYVLLLLVARIALRRPQVLPAEASSVGAGSHSGLTVHG</sequence>
<feature type="transmembrane region" description="Helical" evidence="1">
    <location>
        <begin position="186"/>
        <end position="209"/>
    </location>
</feature>
<gene>
    <name evidence="2" type="ORF">H4W27_002531</name>
</gene>
<comment type="caution">
    <text evidence="2">The sequence shown here is derived from an EMBL/GenBank/DDBJ whole genome shotgun (WGS) entry which is preliminary data.</text>
</comment>
<protein>
    <submittedName>
        <fullName evidence="2">Uncharacterized protein</fullName>
    </submittedName>
</protein>
<name>A0ABR9JHK6_9MICC</name>
<dbReference type="Proteomes" id="UP000643525">
    <property type="component" value="Unassembled WGS sequence"/>
</dbReference>
<dbReference type="EMBL" id="JADBED010000001">
    <property type="protein sequence ID" value="MBE1525413.1"/>
    <property type="molecule type" value="Genomic_DNA"/>
</dbReference>
<feature type="transmembrane region" description="Helical" evidence="1">
    <location>
        <begin position="126"/>
        <end position="149"/>
    </location>
</feature>
<feature type="transmembrane region" description="Helical" evidence="1">
    <location>
        <begin position="46"/>
        <end position="64"/>
    </location>
</feature>
<feature type="transmembrane region" description="Helical" evidence="1">
    <location>
        <begin position="279"/>
        <end position="299"/>
    </location>
</feature>
<evidence type="ECO:0000313" key="2">
    <source>
        <dbReference type="EMBL" id="MBE1525413.1"/>
    </source>
</evidence>